<accession>A0A1B9ILD2</accession>
<feature type="compositionally biased region" description="Basic and acidic residues" evidence="1">
    <location>
        <begin position="21"/>
        <end position="37"/>
    </location>
</feature>
<protein>
    <submittedName>
        <fullName evidence="2">Uncharacterized protein</fullName>
    </submittedName>
</protein>
<dbReference type="Proteomes" id="UP000092583">
    <property type="component" value="Unassembled WGS sequence"/>
</dbReference>
<dbReference type="AlphaFoldDB" id="A0A1B9ILD2"/>
<sequence length="103" mass="11876">MEKLLSASRFSEDSNANPNVHRSELKPRDSRFHEHIDNTAPNSPAQPDYDNGQEKKYGVEEGLALGSERRRVVEKRLKLKLDGRFMSRLSDFLRLCRGNTEMT</sequence>
<organism evidence="2 3">
    <name type="scientific">Kwoniella mangroviensis CBS 10435</name>
    <dbReference type="NCBI Taxonomy" id="1331196"/>
    <lineage>
        <taxon>Eukaryota</taxon>
        <taxon>Fungi</taxon>
        <taxon>Dikarya</taxon>
        <taxon>Basidiomycota</taxon>
        <taxon>Agaricomycotina</taxon>
        <taxon>Tremellomycetes</taxon>
        <taxon>Tremellales</taxon>
        <taxon>Cryptococcaceae</taxon>
        <taxon>Kwoniella</taxon>
    </lineage>
</organism>
<dbReference type="EMBL" id="KV700091">
    <property type="protein sequence ID" value="OCF56190.1"/>
    <property type="molecule type" value="Genomic_DNA"/>
</dbReference>
<evidence type="ECO:0000313" key="2">
    <source>
        <dbReference type="EMBL" id="OCF56190.1"/>
    </source>
</evidence>
<feature type="region of interest" description="Disordered" evidence="1">
    <location>
        <begin position="1"/>
        <end position="54"/>
    </location>
</feature>
<gene>
    <name evidence="2" type="ORF">L486_06131</name>
</gene>
<reference evidence="2 3" key="1">
    <citation type="submission" date="2013-07" db="EMBL/GenBank/DDBJ databases">
        <title>The Genome Sequence of Kwoniella mangroviensis CBS10435.</title>
        <authorList>
            <consortium name="The Broad Institute Genome Sequencing Platform"/>
            <person name="Cuomo C."/>
            <person name="Litvintseva A."/>
            <person name="Chen Y."/>
            <person name="Heitman J."/>
            <person name="Sun S."/>
            <person name="Springer D."/>
            <person name="Dromer F."/>
            <person name="Young S.K."/>
            <person name="Zeng Q."/>
            <person name="Gargeya S."/>
            <person name="Fitzgerald M."/>
            <person name="Abouelleil A."/>
            <person name="Alvarado L."/>
            <person name="Berlin A.M."/>
            <person name="Chapman S.B."/>
            <person name="Dewar J."/>
            <person name="Goldberg J."/>
            <person name="Griggs A."/>
            <person name="Gujja S."/>
            <person name="Hansen M."/>
            <person name="Howarth C."/>
            <person name="Imamovic A."/>
            <person name="Larimer J."/>
            <person name="McCowan C."/>
            <person name="Murphy C."/>
            <person name="Pearson M."/>
            <person name="Priest M."/>
            <person name="Roberts A."/>
            <person name="Saif S."/>
            <person name="Shea T."/>
            <person name="Sykes S."/>
            <person name="Wortman J."/>
            <person name="Nusbaum C."/>
            <person name="Birren B."/>
        </authorList>
    </citation>
    <scope>NUCLEOTIDE SEQUENCE [LARGE SCALE GENOMIC DNA]</scope>
    <source>
        <strain evidence="2 3">CBS 10435</strain>
    </source>
</reference>
<evidence type="ECO:0000256" key="1">
    <source>
        <dbReference type="SAM" id="MobiDB-lite"/>
    </source>
</evidence>
<reference evidence="3" key="2">
    <citation type="submission" date="2013-12" db="EMBL/GenBank/DDBJ databases">
        <title>Evolution of pathogenesis and genome organization in the Tremellales.</title>
        <authorList>
            <person name="Cuomo C."/>
            <person name="Litvintseva A."/>
            <person name="Heitman J."/>
            <person name="Chen Y."/>
            <person name="Sun S."/>
            <person name="Springer D."/>
            <person name="Dromer F."/>
            <person name="Young S."/>
            <person name="Zeng Q."/>
            <person name="Chapman S."/>
            <person name="Gujja S."/>
            <person name="Saif S."/>
            <person name="Birren B."/>
        </authorList>
    </citation>
    <scope>NUCLEOTIDE SEQUENCE [LARGE SCALE GENOMIC DNA]</scope>
    <source>
        <strain evidence="3">CBS 10435</strain>
    </source>
</reference>
<proteinExistence type="predicted"/>
<name>A0A1B9ILD2_9TREE</name>
<evidence type="ECO:0000313" key="3">
    <source>
        <dbReference type="Proteomes" id="UP000092583"/>
    </source>
</evidence>
<keyword evidence="3" id="KW-1185">Reference proteome</keyword>